<dbReference type="Gene3D" id="3.40.630.30">
    <property type="match status" value="1"/>
</dbReference>
<organism evidence="2 3">
    <name type="scientific">Cudoniella acicularis</name>
    <dbReference type="NCBI Taxonomy" id="354080"/>
    <lineage>
        <taxon>Eukaryota</taxon>
        <taxon>Fungi</taxon>
        <taxon>Dikarya</taxon>
        <taxon>Ascomycota</taxon>
        <taxon>Pezizomycotina</taxon>
        <taxon>Leotiomycetes</taxon>
        <taxon>Helotiales</taxon>
        <taxon>Tricladiaceae</taxon>
        <taxon>Cudoniella</taxon>
    </lineage>
</organism>
<dbReference type="Proteomes" id="UP000566819">
    <property type="component" value="Unassembled WGS sequence"/>
</dbReference>
<dbReference type="OrthoDB" id="410198at2759"/>
<gene>
    <name evidence="2" type="ORF">G7Y89_g10797</name>
</gene>
<evidence type="ECO:0000256" key="1">
    <source>
        <dbReference type="SAM" id="MobiDB-lite"/>
    </source>
</evidence>
<dbReference type="EMBL" id="JAAMPI010000982">
    <property type="protein sequence ID" value="KAF4627360.1"/>
    <property type="molecule type" value="Genomic_DNA"/>
</dbReference>
<reference evidence="2 3" key="1">
    <citation type="submission" date="2020-03" db="EMBL/GenBank/DDBJ databases">
        <title>Draft Genome Sequence of Cudoniella acicularis.</title>
        <authorList>
            <person name="Buettner E."/>
            <person name="Kellner H."/>
        </authorList>
    </citation>
    <scope>NUCLEOTIDE SEQUENCE [LARGE SCALE GENOMIC DNA]</scope>
    <source>
        <strain evidence="2 3">DSM 108380</strain>
    </source>
</reference>
<proteinExistence type="predicted"/>
<feature type="region of interest" description="Disordered" evidence="1">
    <location>
        <begin position="144"/>
        <end position="179"/>
    </location>
</feature>
<evidence type="ECO:0000313" key="2">
    <source>
        <dbReference type="EMBL" id="KAF4627360.1"/>
    </source>
</evidence>
<evidence type="ECO:0000313" key="3">
    <source>
        <dbReference type="Proteomes" id="UP000566819"/>
    </source>
</evidence>
<keyword evidence="3" id="KW-1185">Reference proteome</keyword>
<protein>
    <submittedName>
        <fullName evidence="2">Uncharacterized protein</fullName>
    </submittedName>
</protein>
<dbReference type="AlphaFoldDB" id="A0A8H4W0L3"/>
<name>A0A8H4W0L3_9HELO</name>
<sequence>MSKKKYAILPATEKDLPTLIDILTTSNFTEALCPFMFPDWPETTSMRRYFEQRMMLRWSEAYSEIFKIVLHEDENEVEGVNGVVNGVEEGKEEIIAMCVLSFVDGMGKEGEGKEEKIDPLSVNGRVPDGMDEEFARTAMENIMSSRDSQHTHVPSPGRVDLSFVPPNYKENSHISSLKT</sequence>
<accession>A0A8H4W0L3</accession>
<comment type="caution">
    <text evidence="2">The sequence shown here is derived from an EMBL/GenBank/DDBJ whole genome shotgun (WGS) entry which is preliminary data.</text>
</comment>